<proteinExistence type="inferred from homology"/>
<evidence type="ECO:0000313" key="14">
    <source>
        <dbReference type="EMBL" id="QHB27711.1"/>
    </source>
</evidence>
<comment type="subcellular location">
    <subcellularLocation>
        <location evidence="1">Cell membrane</location>
        <topology evidence="1">Multi-pass membrane protein</topology>
    </subcellularLocation>
</comment>
<dbReference type="GO" id="GO:0006935">
    <property type="term" value="P:chemotaxis"/>
    <property type="evidence" value="ECO:0007669"/>
    <property type="project" value="UniProtKB-KW"/>
</dbReference>
<evidence type="ECO:0000256" key="8">
    <source>
        <dbReference type="ARBA" id="ARBA00023224"/>
    </source>
</evidence>
<comment type="similarity">
    <text evidence="9">Belongs to the methyl-accepting chemotaxis (MCP) protein family.</text>
</comment>
<evidence type="ECO:0000256" key="4">
    <source>
        <dbReference type="ARBA" id="ARBA00022500"/>
    </source>
</evidence>
<dbReference type="PROSITE" id="PS50111">
    <property type="entry name" value="CHEMOTAXIS_TRANSDUC_2"/>
    <property type="match status" value="1"/>
</dbReference>
<evidence type="ECO:0000256" key="2">
    <source>
        <dbReference type="ARBA" id="ARBA00022475"/>
    </source>
</evidence>
<protein>
    <submittedName>
        <fullName evidence="14">Methyl-accepting chemotaxis protein</fullName>
    </submittedName>
</protein>
<keyword evidence="3" id="KW-0488">Methylation</keyword>
<keyword evidence="8 10" id="KW-0807">Transducer</keyword>
<dbReference type="InterPro" id="IPR004089">
    <property type="entry name" value="MCPsignal_dom"/>
</dbReference>
<evidence type="ECO:0000256" key="11">
    <source>
        <dbReference type="SAM" id="Phobius"/>
    </source>
</evidence>
<keyword evidence="6 11" id="KW-1133">Transmembrane helix</keyword>
<evidence type="ECO:0000256" key="10">
    <source>
        <dbReference type="PROSITE-ProRule" id="PRU00284"/>
    </source>
</evidence>
<dbReference type="CDD" id="cd06225">
    <property type="entry name" value="HAMP"/>
    <property type="match status" value="1"/>
</dbReference>
<feature type="domain" description="HAMP" evidence="13">
    <location>
        <begin position="211"/>
        <end position="263"/>
    </location>
</feature>
<evidence type="ECO:0000256" key="6">
    <source>
        <dbReference type="ARBA" id="ARBA00022989"/>
    </source>
</evidence>
<feature type="transmembrane region" description="Helical" evidence="11">
    <location>
        <begin position="12"/>
        <end position="30"/>
    </location>
</feature>
<reference evidence="14 15" key="1">
    <citation type="submission" date="2019-05" db="EMBL/GenBank/DDBJ databases">
        <title>Complete genome sequence of Pseudomonas Pseudomonas resinovorans.</title>
        <authorList>
            <person name="Chen H.-P."/>
        </authorList>
    </citation>
    <scope>NUCLEOTIDE SEQUENCE [LARGE SCALE GENOMIC DNA]</scope>
    <source>
        <strain evidence="14 15">TCU-CK1</strain>
    </source>
</reference>
<keyword evidence="7 11" id="KW-0472">Membrane</keyword>
<evidence type="ECO:0000259" key="12">
    <source>
        <dbReference type="PROSITE" id="PS50111"/>
    </source>
</evidence>
<dbReference type="AlphaFoldDB" id="A0AAE6V217"/>
<evidence type="ECO:0000256" key="7">
    <source>
        <dbReference type="ARBA" id="ARBA00023136"/>
    </source>
</evidence>
<evidence type="ECO:0000256" key="9">
    <source>
        <dbReference type="ARBA" id="ARBA00029447"/>
    </source>
</evidence>
<dbReference type="GO" id="GO:0007165">
    <property type="term" value="P:signal transduction"/>
    <property type="evidence" value="ECO:0007669"/>
    <property type="project" value="UniProtKB-KW"/>
</dbReference>
<feature type="transmembrane region" description="Helical" evidence="11">
    <location>
        <begin position="190"/>
        <end position="209"/>
    </location>
</feature>
<keyword evidence="2" id="KW-1003">Cell membrane</keyword>
<dbReference type="Proteomes" id="UP000464593">
    <property type="component" value="Chromosome"/>
</dbReference>
<keyword evidence="5 11" id="KW-0812">Transmembrane</keyword>
<dbReference type="PANTHER" id="PTHR32089">
    <property type="entry name" value="METHYL-ACCEPTING CHEMOTAXIS PROTEIN MCPB"/>
    <property type="match status" value="1"/>
</dbReference>
<dbReference type="GO" id="GO:0005886">
    <property type="term" value="C:plasma membrane"/>
    <property type="evidence" value="ECO:0007669"/>
    <property type="project" value="UniProtKB-SubCell"/>
</dbReference>
<accession>A0AAE6V217</accession>
<dbReference type="EMBL" id="CP040324">
    <property type="protein sequence ID" value="QHB27711.1"/>
    <property type="molecule type" value="Genomic_DNA"/>
</dbReference>
<dbReference type="InterPro" id="IPR024478">
    <property type="entry name" value="HlyB_4HB_MCP"/>
</dbReference>
<dbReference type="SUPFAM" id="SSF58104">
    <property type="entry name" value="Methyl-accepting chemotaxis protein (MCP) signaling domain"/>
    <property type="match status" value="1"/>
</dbReference>
<evidence type="ECO:0000313" key="15">
    <source>
        <dbReference type="Proteomes" id="UP000464593"/>
    </source>
</evidence>
<evidence type="ECO:0000256" key="5">
    <source>
        <dbReference type="ARBA" id="ARBA00022692"/>
    </source>
</evidence>
<feature type="domain" description="Methyl-accepting transducer" evidence="12">
    <location>
        <begin position="268"/>
        <end position="504"/>
    </location>
</feature>
<dbReference type="SMART" id="SM00304">
    <property type="entry name" value="HAMP"/>
    <property type="match status" value="1"/>
</dbReference>
<organism evidence="14 15">
    <name type="scientific">Pseudomonas monteilii</name>
    <dbReference type="NCBI Taxonomy" id="76759"/>
    <lineage>
        <taxon>Bacteria</taxon>
        <taxon>Pseudomonadati</taxon>
        <taxon>Pseudomonadota</taxon>
        <taxon>Gammaproteobacteria</taxon>
        <taxon>Pseudomonadales</taxon>
        <taxon>Pseudomonadaceae</taxon>
        <taxon>Pseudomonas</taxon>
    </lineage>
</organism>
<dbReference type="Pfam" id="PF00672">
    <property type="entry name" value="HAMP"/>
    <property type="match status" value="1"/>
</dbReference>
<name>A0AAE6V217_9PSED</name>
<gene>
    <name evidence="14" type="ORF">TCK1_2365</name>
</gene>
<dbReference type="Gene3D" id="6.10.340.10">
    <property type="match status" value="1"/>
</dbReference>
<evidence type="ECO:0000259" key="13">
    <source>
        <dbReference type="PROSITE" id="PS50885"/>
    </source>
</evidence>
<evidence type="ECO:0000256" key="3">
    <source>
        <dbReference type="ARBA" id="ARBA00022481"/>
    </source>
</evidence>
<keyword evidence="4" id="KW-0145">Chemotaxis</keyword>
<dbReference type="Gene3D" id="1.10.287.950">
    <property type="entry name" value="Methyl-accepting chemotaxis protein"/>
    <property type="match status" value="1"/>
</dbReference>
<dbReference type="PROSITE" id="PS50885">
    <property type="entry name" value="HAMP"/>
    <property type="match status" value="1"/>
</dbReference>
<dbReference type="Pfam" id="PF00015">
    <property type="entry name" value="MCPsignal"/>
    <property type="match status" value="1"/>
</dbReference>
<dbReference type="FunFam" id="1.10.287.950:FF:000001">
    <property type="entry name" value="Methyl-accepting chemotaxis sensory transducer"/>
    <property type="match status" value="1"/>
</dbReference>
<evidence type="ECO:0000256" key="1">
    <source>
        <dbReference type="ARBA" id="ARBA00004651"/>
    </source>
</evidence>
<dbReference type="InterPro" id="IPR003660">
    <property type="entry name" value="HAMP_dom"/>
</dbReference>
<sequence length="540" mass="58273">MLRSMKLAPRSAFSFGIIALIVFLLGTFSIHKMERMAKQSAVINEKWLPNIVNLSNLVKAQLRNHVFLAQLSSLENPAARTVGLRQLKALVGEVQSLKEQVNVGLTSVEERSVFDQFDQTDKIYTTEQENIIRTISSGDLASASSMLRGAIIGYGTRLGMATEELMKLNMEGYEKATVGLLEARDSARRGIIAAVLIALLVTVGLAIFYTKSIVRPLRRAVQVVERVALGRLDVKIDAQGRDEPAQVLSSLNLMQDGLREMIKAITKSSTRIAASAVELKVVTTSSSRAMKLQNEEVVSAVSIVNVATLAVVEVAKNAARTAEASQISDQSVRSGCEQFARMVNSISELTEEVSLTNAQVGELAMNVANVTRIIEVIRSIAEQTNLLALNAAIEAARAGDAGRGFAVVAEEVRALALRTKNSTHEIEVLIGGIQEVTERAVSSMRRSSESAEITLSLAGSADQALRDIQASIETIIERSRVIAGSADQQEGMMESVNRSLLKIQGLSKEASEGVTQTDQASGDLSELAGHLQQLVSRFEA</sequence>
<dbReference type="Pfam" id="PF12729">
    <property type="entry name" value="4HB_MCP_1"/>
    <property type="match status" value="1"/>
</dbReference>
<dbReference type="SMART" id="SM00283">
    <property type="entry name" value="MA"/>
    <property type="match status" value="1"/>
</dbReference>
<dbReference type="PANTHER" id="PTHR32089:SF120">
    <property type="entry name" value="METHYL-ACCEPTING CHEMOTAXIS PROTEIN TLPQ"/>
    <property type="match status" value="1"/>
</dbReference>